<accession>A0A1J9Q5N0</accession>
<protein>
    <submittedName>
        <fullName evidence="2">Uncharacterized protein</fullName>
    </submittedName>
</protein>
<dbReference type="EMBL" id="LGRN01000582">
    <property type="protein sequence ID" value="OJD11236.1"/>
    <property type="molecule type" value="Genomic_DNA"/>
</dbReference>
<proteinExistence type="predicted"/>
<sequence length="549" mass="61803">MKNLRNPSSLEGFEKLVEKESHEIDKTMRLSGLTLFPEPLFQGTTHGGKGGTARQTKLPIRLGFKDYSLTDGWIYNTLTSCRSCDFCAFGYGFQFANVSGFVDLWLRNHSNLDVIPTLFNMFNVLDQEEHDIMWRIVQCVCRFLERTRMSCALEAALQLAILTGALSQIPLIRDVDQECCHVTRSVHEAIFRRIQKLEVTVFGEADSILQFEMWKEQGISGTCFLLLLVISINAAYDSLDAHRRETDGVHMARTTRRVFGAFDSVLSDEGIFGQLGTRQMEKHELDLVDELFKLREPAPFSHLCIFPLLLAKVISAHHPTPHLVRSRNSAPETGSADRRGGSGMASVPEKNNRIDQGTNMAEKVQHLGDQQQQSSSEFQESVTLDSTSSTRPTSPVPATQLWEAAAHGSVRCEETATGQAIHITLSSYPLSLQPSKVVPDWARSIHTALAENQSATPFQQMYRPLSQEDKRYIRKRLEDYTDEARRHIHKLDGFDCAVILADARTLFSNMVLLESTIKSQRTETPSKKRTMRSAGPAGQENCGKRQRRL</sequence>
<name>A0A1J9Q5N0_9EURO</name>
<keyword evidence="3" id="KW-1185">Reference proteome</keyword>
<dbReference type="AlphaFoldDB" id="A0A1J9Q5N0"/>
<feature type="region of interest" description="Disordered" evidence="1">
    <location>
        <begin position="322"/>
        <end position="396"/>
    </location>
</feature>
<dbReference type="OrthoDB" id="10505743at2759"/>
<reference evidence="2 3" key="1">
    <citation type="submission" date="2015-07" db="EMBL/GenBank/DDBJ databases">
        <title>Emmonsia species relationships and genome sequence.</title>
        <authorList>
            <consortium name="The Broad Institute Genomics Platform"/>
            <person name="Cuomo C.A."/>
            <person name="Munoz J.F."/>
            <person name="Imamovic A."/>
            <person name="Priest M.E."/>
            <person name="Young S."/>
            <person name="Clay O.K."/>
            <person name="McEwen J.G."/>
        </authorList>
    </citation>
    <scope>NUCLEOTIDE SEQUENCE [LARGE SCALE GENOMIC DNA]</scope>
    <source>
        <strain evidence="2 3">UAMH 9510</strain>
    </source>
</reference>
<evidence type="ECO:0000313" key="2">
    <source>
        <dbReference type="EMBL" id="OJD11236.1"/>
    </source>
</evidence>
<evidence type="ECO:0000313" key="3">
    <source>
        <dbReference type="Proteomes" id="UP000182235"/>
    </source>
</evidence>
<feature type="region of interest" description="Disordered" evidence="1">
    <location>
        <begin position="519"/>
        <end position="549"/>
    </location>
</feature>
<feature type="compositionally biased region" description="Low complexity" evidence="1">
    <location>
        <begin position="370"/>
        <end position="396"/>
    </location>
</feature>
<dbReference type="Proteomes" id="UP000182235">
    <property type="component" value="Unassembled WGS sequence"/>
</dbReference>
<dbReference type="VEuPathDB" id="FungiDB:AJ78_07951"/>
<gene>
    <name evidence="2" type="ORF">AJ78_07951</name>
</gene>
<organism evidence="2 3">
    <name type="scientific">Emergomyces pasteurianus Ep9510</name>
    <dbReference type="NCBI Taxonomy" id="1447872"/>
    <lineage>
        <taxon>Eukaryota</taxon>
        <taxon>Fungi</taxon>
        <taxon>Dikarya</taxon>
        <taxon>Ascomycota</taxon>
        <taxon>Pezizomycotina</taxon>
        <taxon>Eurotiomycetes</taxon>
        <taxon>Eurotiomycetidae</taxon>
        <taxon>Onygenales</taxon>
        <taxon>Ajellomycetaceae</taxon>
        <taxon>Emergomyces</taxon>
    </lineage>
</organism>
<evidence type="ECO:0000256" key="1">
    <source>
        <dbReference type="SAM" id="MobiDB-lite"/>
    </source>
</evidence>
<comment type="caution">
    <text evidence="2">The sequence shown here is derived from an EMBL/GenBank/DDBJ whole genome shotgun (WGS) entry which is preliminary data.</text>
</comment>